<comment type="caution">
    <text evidence="1">The sequence shown here is derived from an EMBL/GenBank/DDBJ whole genome shotgun (WGS) entry which is preliminary data.</text>
</comment>
<dbReference type="AlphaFoldDB" id="A0A392SZ18"/>
<reference evidence="1 2" key="1">
    <citation type="journal article" date="2018" name="Front. Plant Sci.">
        <title>Red Clover (Trifolium pratense) and Zigzag Clover (T. medium) - A Picture of Genomic Similarities and Differences.</title>
        <authorList>
            <person name="Dluhosova J."/>
            <person name="Istvanek J."/>
            <person name="Nedelnik J."/>
            <person name="Repkova J."/>
        </authorList>
    </citation>
    <scope>NUCLEOTIDE SEQUENCE [LARGE SCALE GENOMIC DNA]</scope>
    <source>
        <strain evidence="2">cv. 10/8</strain>
        <tissue evidence="1">Leaf</tissue>
    </source>
</reference>
<protein>
    <submittedName>
        <fullName evidence="1">Uncharacterized protein</fullName>
    </submittedName>
</protein>
<dbReference type="Proteomes" id="UP000265520">
    <property type="component" value="Unassembled WGS sequence"/>
</dbReference>
<proteinExistence type="predicted"/>
<evidence type="ECO:0000313" key="2">
    <source>
        <dbReference type="Proteomes" id="UP000265520"/>
    </source>
</evidence>
<feature type="non-terminal residue" evidence="1">
    <location>
        <position position="84"/>
    </location>
</feature>
<evidence type="ECO:0000313" key="1">
    <source>
        <dbReference type="EMBL" id="MCI53305.1"/>
    </source>
</evidence>
<name>A0A392SZ18_9FABA</name>
<sequence>MIEERFGCIDTGINKVAESNIGAGDFDGDSVSRKGFDAAVLAEDEGWLEDCSEGKASVKNVIWPIKFYDNPWWCSGWFDCGGTY</sequence>
<organism evidence="1 2">
    <name type="scientific">Trifolium medium</name>
    <dbReference type="NCBI Taxonomy" id="97028"/>
    <lineage>
        <taxon>Eukaryota</taxon>
        <taxon>Viridiplantae</taxon>
        <taxon>Streptophyta</taxon>
        <taxon>Embryophyta</taxon>
        <taxon>Tracheophyta</taxon>
        <taxon>Spermatophyta</taxon>
        <taxon>Magnoliopsida</taxon>
        <taxon>eudicotyledons</taxon>
        <taxon>Gunneridae</taxon>
        <taxon>Pentapetalae</taxon>
        <taxon>rosids</taxon>
        <taxon>fabids</taxon>
        <taxon>Fabales</taxon>
        <taxon>Fabaceae</taxon>
        <taxon>Papilionoideae</taxon>
        <taxon>50 kb inversion clade</taxon>
        <taxon>NPAAA clade</taxon>
        <taxon>Hologalegina</taxon>
        <taxon>IRL clade</taxon>
        <taxon>Trifolieae</taxon>
        <taxon>Trifolium</taxon>
    </lineage>
</organism>
<dbReference type="EMBL" id="LXQA010461205">
    <property type="protein sequence ID" value="MCI53305.1"/>
    <property type="molecule type" value="Genomic_DNA"/>
</dbReference>
<keyword evidence="2" id="KW-1185">Reference proteome</keyword>
<accession>A0A392SZ18</accession>